<accession>A0AC35U6V6</accession>
<dbReference type="WBParaSite" id="RSKR_0000822600.1">
    <property type="protein sequence ID" value="RSKR_0000822600.1"/>
    <property type="gene ID" value="RSKR_0000822600"/>
</dbReference>
<proteinExistence type="predicted"/>
<evidence type="ECO:0000313" key="2">
    <source>
        <dbReference type="WBParaSite" id="RSKR_0000822600.1"/>
    </source>
</evidence>
<sequence>MKKLLVAAGVAGTAVGGTVVVASKDKAFREKVETTIPQSKSLFKAVLGDSEPVVVHRPAPKLAPVVVQKTVSQDLAPLPKKKPVDVSPVDVKSVPKVAQAPLKPVILEDASAIENARLQRKLMGALDDAQHKVQQATSSTFFTIEKIKNHTVALKTAIDNGVNGDWNAVTATMKEIEDQQAKDRNFETDALNYITSLETIIEEGKARPETARNPLLLNCKETANKMKSEMNRVKILVNREKNEINVLDNYKDLIEKSRQEFWKEVHAVAPDVDLSAVGNTLSEKELNNLLVHAHLKNEKLRNRLIEQELREQQNVARALEKQREADEVLLREKLYARIAEIEQSNAYDREAQIAKLNAEFEKGLEKRLEREKIVHSDHLEKVIRTQKQIYDIEHSEKVTEAVLAERKKHGEEFELAISQLEGIEHALDKRALLDIENRRAKQCWIACQNLLESIQYGIKSGDSVESRRKPLQKEIEVIKDSGKGDAFIETILNTFNDEALKTGVYTAQDLKNRFKTVYKVARRVAKVDENGGSLFKYLSSYVQSLFMFELGGEYSPKEKVDVNNLNTYDILERAQHFVNKGDFDNAIKLTQLLTGESRAVANSWIKDAQSFLETHFLAQLLAARSVVISACSVY</sequence>
<name>A0AC35U6V6_9BILA</name>
<protein>
    <submittedName>
        <fullName evidence="2">MICOS complex subunit MIC60</fullName>
    </submittedName>
</protein>
<evidence type="ECO:0000313" key="1">
    <source>
        <dbReference type="Proteomes" id="UP000095286"/>
    </source>
</evidence>
<dbReference type="Proteomes" id="UP000095286">
    <property type="component" value="Unplaced"/>
</dbReference>
<organism evidence="1 2">
    <name type="scientific">Rhabditophanes sp. KR3021</name>
    <dbReference type="NCBI Taxonomy" id="114890"/>
    <lineage>
        <taxon>Eukaryota</taxon>
        <taxon>Metazoa</taxon>
        <taxon>Ecdysozoa</taxon>
        <taxon>Nematoda</taxon>
        <taxon>Chromadorea</taxon>
        <taxon>Rhabditida</taxon>
        <taxon>Tylenchina</taxon>
        <taxon>Panagrolaimomorpha</taxon>
        <taxon>Strongyloidoidea</taxon>
        <taxon>Alloionematidae</taxon>
        <taxon>Rhabditophanes</taxon>
    </lineage>
</organism>
<reference evidence="2" key="1">
    <citation type="submission" date="2016-11" db="UniProtKB">
        <authorList>
            <consortium name="WormBaseParasite"/>
        </authorList>
    </citation>
    <scope>IDENTIFICATION</scope>
    <source>
        <strain evidence="2">KR3021</strain>
    </source>
</reference>